<dbReference type="EMBL" id="LT962688">
    <property type="protein sequence ID" value="SOR26614.1"/>
    <property type="molecule type" value="Genomic_DNA"/>
</dbReference>
<dbReference type="AlphaFoldDB" id="A0A2N9AGX1"/>
<name>A0A2N9AGX1_METEX</name>
<accession>A0A2N9AGX1</accession>
<organism evidence="2 3">
    <name type="scientific">Methylorubrum extorquens</name>
    <name type="common">Methylobacterium dichloromethanicum</name>
    <name type="synonym">Methylobacterium extorquens</name>
    <dbReference type="NCBI Taxonomy" id="408"/>
    <lineage>
        <taxon>Bacteria</taxon>
        <taxon>Pseudomonadati</taxon>
        <taxon>Pseudomonadota</taxon>
        <taxon>Alphaproteobacteria</taxon>
        <taxon>Hyphomicrobiales</taxon>
        <taxon>Methylobacteriaceae</taxon>
        <taxon>Methylorubrum</taxon>
    </lineage>
</organism>
<evidence type="ECO:0000313" key="3">
    <source>
        <dbReference type="Proteomes" id="UP000233769"/>
    </source>
</evidence>
<evidence type="ECO:0000256" key="1">
    <source>
        <dbReference type="SAM" id="MobiDB-lite"/>
    </source>
</evidence>
<evidence type="ECO:0000313" key="2">
    <source>
        <dbReference type="EMBL" id="SOR26614.1"/>
    </source>
</evidence>
<gene>
    <name evidence="2" type="ORF">TK0001_0012</name>
</gene>
<reference evidence="3" key="1">
    <citation type="submission" date="2017-10" db="EMBL/GenBank/DDBJ databases">
        <authorList>
            <person name="Regsiter A."/>
            <person name="William W."/>
        </authorList>
    </citation>
    <scope>NUCLEOTIDE SEQUENCE [LARGE SCALE GENOMIC DNA]</scope>
</reference>
<feature type="region of interest" description="Disordered" evidence="1">
    <location>
        <begin position="46"/>
        <end position="65"/>
    </location>
</feature>
<feature type="compositionally biased region" description="Basic residues" evidence="1">
    <location>
        <begin position="52"/>
        <end position="65"/>
    </location>
</feature>
<dbReference type="Proteomes" id="UP000233769">
    <property type="component" value="Chromosome tk0001"/>
</dbReference>
<sequence length="65" mass="7094">MSDGIGLSDDRERVLLSSMTDGPMSAPRFQAAYAPDDAALAEALLREAPPCRRPRRRRSIGSHPT</sequence>
<protein>
    <submittedName>
        <fullName evidence="2">Uncharacterized protein</fullName>
    </submittedName>
</protein>
<proteinExistence type="predicted"/>